<protein>
    <submittedName>
        <fullName evidence="1">Uncharacterized protein</fullName>
    </submittedName>
</protein>
<dbReference type="AlphaFoldDB" id="A0A4Y2KWP5"/>
<dbReference type="OrthoDB" id="6462093at2759"/>
<proteinExistence type="predicted"/>
<name>A0A4Y2KWP5_ARAVE</name>
<evidence type="ECO:0000313" key="2">
    <source>
        <dbReference type="Proteomes" id="UP000499080"/>
    </source>
</evidence>
<comment type="caution">
    <text evidence="1">The sequence shown here is derived from an EMBL/GenBank/DDBJ whole genome shotgun (WGS) entry which is preliminary data.</text>
</comment>
<keyword evidence="2" id="KW-1185">Reference proteome</keyword>
<gene>
    <name evidence="1" type="ORF">AVEN_163261_1</name>
</gene>
<reference evidence="1 2" key="1">
    <citation type="journal article" date="2019" name="Sci. Rep.">
        <title>Orb-weaving spider Araneus ventricosus genome elucidates the spidroin gene catalogue.</title>
        <authorList>
            <person name="Kono N."/>
            <person name="Nakamura H."/>
            <person name="Ohtoshi R."/>
            <person name="Moran D.A.P."/>
            <person name="Shinohara A."/>
            <person name="Yoshida Y."/>
            <person name="Fujiwara M."/>
            <person name="Mori M."/>
            <person name="Tomita M."/>
            <person name="Arakawa K."/>
        </authorList>
    </citation>
    <scope>NUCLEOTIDE SEQUENCE [LARGE SCALE GENOMIC DNA]</scope>
</reference>
<feature type="non-terminal residue" evidence="1">
    <location>
        <position position="62"/>
    </location>
</feature>
<dbReference type="EMBL" id="BGPR01274157">
    <property type="protein sequence ID" value="GBN06589.1"/>
    <property type="molecule type" value="Genomic_DNA"/>
</dbReference>
<organism evidence="1 2">
    <name type="scientific">Araneus ventricosus</name>
    <name type="common">Orbweaver spider</name>
    <name type="synonym">Epeira ventricosa</name>
    <dbReference type="NCBI Taxonomy" id="182803"/>
    <lineage>
        <taxon>Eukaryota</taxon>
        <taxon>Metazoa</taxon>
        <taxon>Ecdysozoa</taxon>
        <taxon>Arthropoda</taxon>
        <taxon>Chelicerata</taxon>
        <taxon>Arachnida</taxon>
        <taxon>Araneae</taxon>
        <taxon>Araneomorphae</taxon>
        <taxon>Entelegynae</taxon>
        <taxon>Araneoidea</taxon>
        <taxon>Araneidae</taxon>
        <taxon>Araneus</taxon>
    </lineage>
</organism>
<evidence type="ECO:0000313" key="1">
    <source>
        <dbReference type="EMBL" id="GBN06589.1"/>
    </source>
</evidence>
<sequence length="62" mass="6873">MAPSRADTCAEPNPTVLTVVGKSSVEKTYRMLKEDVMQNFPNKDTISLIHQGSKKSEKAFCN</sequence>
<dbReference type="Proteomes" id="UP000499080">
    <property type="component" value="Unassembled WGS sequence"/>
</dbReference>
<accession>A0A4Y2KWP5</accession>